<proteinExistence type="predicted"/>
<sequence length="288" mass="29924">MLRSGFSRTGCRRRATIDPALANAQMASFPYHQDESQLPPGYTVDPAMAFKIAKSAQQLPGGEELSLVITSASADAQPDAGASASTRKPLNIITSKSGLVAYVILGKGTYNLIFGGTTSGTTAGNLAQRSKANLVQTLSQWGANLKNGLGGLPKCYVEAELLLAALIKHAGFNVAVYGHSLGGGMATYAAANLSTGNCKIAATGYCSAELGKAAVNAINDNRDEQSVATAITEIQHILIAGDPVSSVGKVVPNLQHVGQVSKIDHLPGMSNPVKIHDQFISSVSFHFS</sequence>
<reference evidence="1 2" key="1">
    <citation type="submission" date="2024-06" db="EMBL/GenBank/DDBJ databases">
        <title>Genomic Encyclopedia of Type Strains, Phase V (KMG-V): Genome sequencing to study the core and pangenomes of soil and plant-associated prokaryotes.</title>
        <authorList>
            <person name="Whitman W."/>
        </authorList>
    </citation>
    <scope>NUCLEOTIDE SEQUENCE [LARGE SCALE GENOMIC DNA]</scope>
    <source>
        <strain evidence="1 2">NE40</strain>
    </source>
</reference>
<dbReference type="Pfam" id="PF26363">
    <property type="entry name" value="Phospholipase-like"/>
    <property type="match status" value="1"/>
</dbReference>
<gene>
    <name evidence="1" type="ORF">V5J35_003663</name>
</gene>
<dbReference type="Proteomes" id="UP001549366">
    <property type="component" value="Unassembled WGS sequence"/>
</dbReference>
<dbReference type="EMBL" id="JBEWTB010000002">
    <property type="protein sequence ID" value="MET4758471.1"/>
    <property type="molecule type" value="Genomic_DNA"/>
</dbReference>
<dbReference type="InterPro" id="IPR029058">
    <property type="entry name" value="AB_hydrolase_fold"/>
</dbReference>
<comment type="caution">
    <text evidence="1">The sequence shown here is derived from an EMBL/GenBank/DDBJ whole genome shotgun (WGS) entry which is preliminary data.</text>
</comment>
<evidence type="ECO:0000313" key="1">
    <source>
        <dbReference type="EMBL" id="MET4758471.1"/>
    </source>
</evidence>
<dbReference type="Gene3D" id="3.40.50.1820">
    <property type="entry name" value="alpha/beta hydrolase"/>
    <property type="match status" value="1"/>
</dbReference>
<accession>A0ABV2SL16</accession>
<protein>
    <recommendedName>
        <fullName evidence="3">Fungal lipase-like domain-containing protein</fullName>
    </recommendedName>
</protein>
<organism evidence="1 2">
    <name type="scientific">Endozoicomonas lisbonensis</name>
    <dbReference type="NCBI Taxonomy" id="3120522"/>
    <lineage>
        <taxon>Bacteria</taxon>
        <taxon>Pseudomonadati</taxon>
        <taxon>Pseudomonadota</taxon>
        <taxon>Gammaproteobacteria</taxon>
        <taxon>Oceanospirillales</taxon>
        <taxon>Endozoicomonadaceae</taxon>
        <taxon>Endozoicomonas</taxon>
    </lineage>
</organism>
<evidence type="ECO:0000313" key="2">
    <source>
        <dbReference type="Proteomes" id="UP001549366"/>
    </source>
</evidence>
<evidence type="ECO:0008006" key="3">
    <source>
        <dbReference type="Google" id="ProtNLM"/>
    </source>
</evidence>
<dbReference type="SUPFAM" id="SSF53474">
    <property type="entry name" value="alpha/beta-Hydrolases"/>
    <property type="match status" value="1"/>
</dbReference>
<keyword evidence="2" id="KW-1185">Reference proteome</keyword>
<name>A0ABV2SL16_9GAMM</name>